<dbReference type="FunFam" id="3.40.430.10:FF:000001">
    <property type="entry name" value="Dihydrofolate reductase"/>
    <property type="match status" value="1"/>
</dbReference>
<organism evidence="10 11">
    <name type="scientific">Plesiomonas shigelloides</name>
    <name type="common">Aeromonas shigelloides</name>
    <dbReference type="NCBI Taxonomy" id="703"/>
    <lineage>
        <taxon>Bacteria</taxon>
        <taxon>Pseudomonadati</taxon>
        <taxon>Pseudomonadota</taxon>
        <taxon>Gammaproteobacteria</taxon>
        <taxon>Enterobacterales</taxon>
        <taxon>Enterobacteriaceae</taxon>
        <taxon>Plesiomonas</taxon>
    </lineage>
</organism>
<protein>
    <recommendedName>
        <fullName evidence="3 8">Dihydrofolate reductase</fullName>
        <ecNumber evidence="3 8">1.5.1.3</ecNumber>
    </recommendedName>
</protein>
<evidence type="ECO:0000256" key="1">
    <source>
        <dbReference type="ARBA" id="ARBA00004903"/>
    </source>
</evidence>
<dbReference type="GO" id="GO:0046452">
    <property type="term" value="P:dihydrofolate metabolic process"/>
    <property type="evidence" value="ECO:0007669"/>
    <property type="project" value="TreeGrafter"/>
</dbReference>
<name>A0A8I1W7M5_PLESH</name>
<dbReference type="AlphaFoldDB" id="A0A8I1W7M5"/>
<evidence type="ECO:0000256" key="7">
    <source>
        <dbReference type="ARBA" id="ARBA00025067"/>
    </source>
</evidence>
<keyword evidence="4 8" id="KW-0554">One-carbon metabolism</keyword>
<dbReference type="CDD" id="cd00209">
    <property type="entry name" value="DHFR"/>
    <property type="match status" value="1"/>
</dbReference>
<dbReference type="NCBIfam" id="NF008037">
    <property type="entry name" value="PRK10769.1"/>
    <property type="match status" value="1"/>
</dbReference>
<dbReference type="GO" id="GO:0004146">
    <property type="term" value="F:dihydrofolate reductase activity"/>
    <property type="evidence" value="ECO:0007669"/>
    <property type="project" value="UniProtKB-EC"/>
</dbReference>
<gene>
    <name evidence="10" type="primary">folA</name>
    <name evidence="10" type="ORF">J2R62_06340</name>
</gene>
<dbReference type="Pfam" id="PF00186">
    <property type="entry name" value="DHFR_1"/>
    <property type="match status" value="1"/>
</dbReference>
<evidence type="ECO:0000256" key="2">
    <source>
        <dbReference type="ARBA" id="ARBA00009539"/>
    </source>
</evidence>
<feature type="domain" description="DHFR" evidence="9">
    <location>
        <begin position="2"/>
        <end position="160"/>
    </location>
</feature>
<comment type="pathway">
    <text evidence="1 8">Cofactor biosynthesis; tetrahydrofolate biosynthesis; 5,6,7,8-tetrahydrofolate from 7,8-dihydrofolate: step 1/1.</text>
</comment>
<comment type="caution">
    <text evidence="10">The sequence shown here is derived from an EMBL/GenBank/DDBJ whole genome shotgun (WGS) entry which is preliminary data.</text>
</comment>
<dbReference type="GO" id="GO:0005829">
    <property type="term" value="C:cytosol"/>
    <property type="evidence" value="ECO:0007669"/>
    <property type="project" value="TreeGrafter"/>
</dbReference>
<dbReference type="PROSITE" id="PS51330">
    <property type="entry name" value="DHFR_2"/>
    <property type="match status" value="1"/>
</dbReference>
<dbReference type="Gene3D" id="3.40.430.10">
    <property type="entry name" value="Dihydrofolate Reductase, subunit A"/>
    <property type="match status" value="1"/>
</dbReference>
<dbReference type="GO" id="GO:0046654">
    <property type="term" value="P:tetrahydrofolate biosynthetic process"/>
    <property type="evidence" value="ECO:0007669"/>
    <property type="project" value="UniProtKB-UniPathway"/>
</dbReference>
<dbReference type="SUPFAM" id="SSF53597">
    <property type="entry name" value="Dihydrofolate reductase-like"/>
    <property type="match status" value="1"/>
</dbReference>
<dbReference type="InterPro" id="IPR024072">
    <property type="entry name" value="DHFR-like_dom_sf"/>
</dbReference>
<dbReference type="GO" id="GO:0046655">
    <property type="term" value="P:folic acid metabolic process"/>
    <property type="evidence" value="ECO:0007669"/>
    <property type="project" value="TreeGrafter"/>
</dbReference>
<dbReference type="EC" id="1.5.1.3" evidence="3 8"/>
<dbReference type="InterPro" id="IPR001796">
    <property type="entry name" value="DHFR_dom"/>
</dbReference>
<dbReference type="EMBL" id="JAFNAA010000005">
    <property type="protein sequence ID" value="MBO1107842.1"/>
    <property type="molecule type" value="Genomic_DNA"/>
</dbReference>
<dbReference type="GO" id="GO:0006730">
    <property type="term" value="P:one-carbon metabolic process"/>
    <property type="evidence" value="ECO:0007669"/>
    <property type="project" value="UniProtKB-KW"/>
</dbReference>
<proteinExistence type="inferred from homology"/>
<dbReference type="Proteomes" id="UP000664658">
    <property type="component" value="Unassembled WGS sequence"/>
</dbReference>
<evidence type="ECO:0000256" key="8">
    <source>
        <dbReference type="PIRNR" id="PIRNR000194"/>
    </source>
</evidence>
<evidence type="ECO:0000256" key="3">
    <source>
        <dbReference type="ARBA" id="ARBA00012856"/>
    </source>
</evidence>
<dbReference type="GO" id="GO:0070401">
    <property type="term" value="F:NADP+ binding"/>
    <property type="evidence" value="ECO:0007669"/>
    <property type="project" value="UniProtKB-ARBA"/>
</dbReference>
<dbReference type="UniPathway" id="UPA00077">
    <property type="reaction ID" value="UER00158"/>
</dbReference>
<keyword evidence="6 8" id="KW-0560">Oxidoreductase</keyword>
<sequence length="163" mass="18301">MKISLIAAMADDRIIGQDNQMPWHLPADFAWFKAQTLGKPVIMGRHTFASIGRPLPGRRNIVLSRQCGDDPRVEWCSSLEQALALVAGVEEVMIIGGGHVYLQALPLATHLYLTLIDAEVNGDTRFPDWQATGEWHETFREERPADSANAYRCAFTIWERQPA</sequence>
<evidence type="ECO:0000256" key="4">
    <source>
        <dbReference type="ARBA" id="ARBA00022563"/>
    </source>
</evidence>
<dbReference type="PANTHER" id="PTHR48069">
    <property type="entry name" value="DIHYDROFOLATE REDUCTASE"/>
    <property type="match status" value="1"/>
</dbReference>
<comment type="similarity">
    <text evidence="2 8">Belongs to the dihydrofolate reductase family.</text>
</comment>
<evidence type="ECO:0000259" key="9">
    <source>
        <dbReference type="PROSITE" id="PS51330"/>
    </source>
</evidence>
<comment type="catalytic activity">
    <reaction evidence="8">
        <text>(6S)-5,6,7,8-tetrahydrofolate + NADP(+) = 7,8-dihydrofolate + NADPH + H(+)</text>
        <dbReference type="Rhea" id="RHEA:15009"/>
        <dbReference type="ChEBI" id="CHEBI:15378"/>
        <dbReference type="ChEBI" id="CHEBI:57451"/>
        <dbReference type="ChEBI" id="CHEBI:57453"/>
        <dbReference type="ChEBI" id="CHEBI:57783"/>
        <dbReference type="ChEBI" id="CHEBI:58349"/>
        <dbReference type="EC" id="1.5.1.3"/>
    </reaction>
</comment>
<accession>A0A8I1W7M5</accession>
<dbReference type="PRINTS" id="PR00070">
    <property type="entry name" value="DHFR"/>
</dbReference>
<dbReference type="RefSeq" id="WP_207541836.1">
    <property type="nucleotide sequence ID" value="NZ_JAFNAA010000005.1"/>
</dbReference>
<evidence type="ECO:0000313" key="11">
    <source>
        <dbReference type="Proteomes" id="UP000664658"/>
    </source>
</evidence>
<evidence type="ECO:0000256" key="6">
    <source>
        <dbReference type="ARBA" id="ARBA00023002"/>
    </source>
</evidence>
<evidence type="ECO:0000256" key="5">
    <source>
        <dbReference type="ARBA" id="ARBA00022857"/>
    </source>
</evidence>
<dbReference type="PIRSF" id="PIRSF000194">
    <property type="entry name" value="DHFR"/>
    <property type="match status" value="1"/>
</dbReference>
<keyword evidence="5 8" id="KW-0521">NADP</keyword>
<evidence type="ECO:0000313" key="10">
    <source>
        <dbReference type="EMBL" id="MBO1107842.1"/>
    </source>
</evidence>
<reference evidence="10" key="1">
    <citation type="submission" date="2021-03" db="EMBL/GenBank/DDBJ databases">
        <title>Plesiomonas shigelloides zfcc0051, isolated from zebrafish feces.</title>
        <authorList>
            <person name="Vanderhoek Z."/>
            <person name="Gaulke C."/>
        </authorList>
    </citation>
    <scope>NUCLEOTIDE SEQUENCE</scope>
    <source>
        <strain evidence="10">Zfcc0051</strain>
    </source>
</reference>
<comment type="function">
    <text evidence="7 8">Key enzyme in folate metabolism. Catalyzes an essential reaction for de novo glycine and purine synthesis, and for DNA precursor synthesis.</text>
</comment>
<dbReference type="InterPro" id="IPR012259">
    <property type="entry name" value="DHFR"/>
</dbReference>
<dbReference type="PANTHER" id="PTHR48069:SF3">
    <property type="entry name" value="DIHYDROFOLATE REDUCTASE"/>
    <property type="match status" value="1"/>
</dbReference>